<dbReference type="Gene3D" id="2.60.40.420">
    <property type="entry name" value="Cupredoxins - blue copper proteins"/>
    <property type="match status" value="3"/>
</dbReference>
<dbReference type="RefSeq" id="XP_031864744.1">
    <property type="nucleotide sequence ID" value="XM_032019037.1"/>
</dbReference>
<dbReference type="FunFam" id="2.60.40.420:FF:000021">
    <property type="entry name" value="Extracellular dihydrogeodin oxidase/laccase"/>
    <property type="match status" value="1"/>
</dbReference>
<dbReference type="GO" id="GO:0016491">
    <property type="term" value="F:oxidoreductase activity"/>
    <property type="evidence" value="ECO:0007669"/>
    <property type="project" value="UniProtKB-KW"/>
</dbReference>
<keyword evidence="3" id="KW-0560">Oxidoreductase</keyword>
<dbReference type="GO" id="GO:0005507">
    <property type="term" value="F:copper ion binding"/>
    <property type="evidence" value="ECO:0007669"/>
    <property type="project" value="InterPro"/>
</dbReference>
<dbReference type="AlphaFoldDB" id="A0A370T981"/>
<keyword evidence="2" id="KW-0479">Metal-binding</keyword>
<feature type="chain" id="PRO_5016852420" description="Multicopper oxidase" evidence="5">
    <location>
        <begin position="28"/>
        <end position="603"/>
    </location>
</feature>
<dbReference type="InterPro" id="IPR002355">
    <property type="entry name" value="Cu_oxidase_Cu_BS"/>
</dbReference>
<dbReference type="PANTHER" id="PTHR11709:SF145">
    <property type="entry name" value="LCC1"/>
    <property type="match status" value="1"/>
</dbReference>
<dbReference type="PROSITE" id="PS00079">
    <property type="entry name" value="MULTICOPPER_OXIDASE1"/>
    <property type="match status" value="1"/>
</dbReference>
<sequence>MKFNHFGALPWVALIASSLPWATLVNGQADYVELGVPFLRTTDPVTPLPQGFPWGPKTSNNTNPYPPFTGVIRRYFFTITKEKRAPDGYLKEMLLVNGQFPAPLIEANWGDTIQVTVHNKLTSPPEGTALHWHGFLQKKSQWMDGVPGVSQCPIAPGATFTYTFTADLYGTTWYHSHYSAQYAGGLVGPIVVHGPKTVDYQIDKGPLLLTDHYHKPYLNIVKDVVSTNISTVAPLSDNNLINGRNDFDCSKVAAGDTTPCRNNAGIPNFQFTPRKTHLLRLINAGSEGVQKFSIDGHNMTVVANDFVPVIPYDTQVVTLGIGQRTDVIVTGLPNPGQNSYMIRSSIPAAPCSGSAKPDAFAILYYSPAALRKGRPTTSPWPAFTDSLANRCFNDELTVTKPWFPIKPDPSPPTTETIAITFGKNATGFWSWFMNGSSFRVNYNSPVLLLANSGNTTFPEHPEWNIHNFGSNSSFRIILQNNGPPIPHPIHLHGHNYFILAEGKGTWDGQTIVRPENPQRRDVHLLQANGYMVLQITADNPGTWPLHCHIAWHVSGGLYVTVLERPADIDNLQIPSIMAQSCRDWGAFTNTAIVDQIDSGLKMM</sequence>
<dbReference type="CDD" id="cd13901">
    <property type="entry name" value="CuRO_3_MaLCC_like"/>
    <property type="match status" value="1"/>
</dbReference>
<dbReference type="InterPro" id="IPR033138">
    <property type="entry name" value="Cu_oxidase_CS"/>
</dbReference>
<organism evidence="9 10">
    <name type="scientific">Venustampulla echinocandica</name>
    <dbReference type="NCBI Taxonomy" id="2656787"/>
    <lineage>
        <taxon>Eukaryota</taxon>
        <taxon>Fungi</taxon>
        <taxon>Dikarya</taxon>
        <taxon>Ascomycota</taxon>
        <taxon>Pezizomycotina</taxon>
        <taxon>Leotiomycetes</taxon>
        <taxon>Helotiales</taxon>
        <taxon>Pleuroascaceae</taxon>
        <taxon>Venustampulla</taxon>
    </lineage>
</organism>
<dbReference type="EMBL" id="NPIC01000016">
    <property type="protein sequence ID" value="RDL30136.1"/>
    <property type="molecule type" value="Genomic_DNA"/>
</dbReference>
<keyword evidence="4" id="KW-0186">Copper</keyword>
<dbReference type="Pfam" id="PF07731">
    <property type="entry name" value="Cu-oxidase_2"/>
    <property type="match status" value="1"/>
</dbReference>
<evidence type="ECO:0008006" key="11">
    <source>
        <dbReference type="Google" id="ProtNLM"/>
    </source>
</evidence>
<comment type="similarity">
    <text evidence="1">Belongs to the multicopper oxidase family.</text>
</comment>
<dbReference type="CDD" id="cd13854">
    <property type="entry name" value="CuRO_1_MaLCC_like"/>
    <property type="match status" value="1"/>
</dbReference>
<dbReference type="PROSITE" id="PS00080">
    <property type="entry name" value="MULTICOPPER_OXIDASE2"/>
    <property type="match status" value="1"/>
</dbReference>
<accession>A0A370T981</accession>
<keyword evidence="10" id="KW-1185">Reference proteome</keyword>
<evidence type="ECO:0000259" key="6">
    <source>
        <dbReference type="Pfam" id="PF00394"/>
    </source>
</evidence>
<dbReference type="OrthoDB" id="2121828at2759"/>
<feature type="signal peptide" evidence="5">
    <location>
        <begin position="1"/>
        <end position="27"/>
    </location>
</feature>
<feature type="domain" description="Plastocyanin-like" evidence="8">
    <location>
        <begin position="79"/>
        <end position="196"/>
    </location>
</feature>
<dbReference type="InterPro" id="IPR001117">
    <property type="entry name" value="Cu-oxidase_2nd"/>
</dbReference>
<dbReference type="PANTHER" id="PTHR11709">
    <property type="entry name" value="MULTI-COPPER OXIDASE"/>
    <property type="match status" value="1"/>
</dbReference>
<evidence type="ECO:0000256" key="3">
    <source>
        <dbReference type="ARBA" id="ARBA00023002"/>
    </source>
</evidence>
<dbReference type="Pfam" id="PF00394">
    <property type="entry name" value="Cu-oxidase"/>
    <property type="match status" value="1"/>
</dbReference>
<dbReference type="InterPro" id="IPR008972">
    <property type="entry name" value="Cupredoxin"/>
</dbReference>
<evidence type="ECO:0000313" key="9">
    <source>
        <dbReference type="EMBL" id="RDL30136.1"/>
    </source>
</evidence>
<protein>
    <recommendedName>
        <fullName evidence="11">Multicopper oxidase</fullName>
    </recommendedName>
</protein>
<dbReference type="InterPro" id="IPR045087">
    <property type="entry name" value="Cu-oxidase_fam"/>
</dbReference>
<gene>
    <name evidence="9" type="ORF">BP5553_10414</name>
</gene>
<feature type="domain" description="Plastocyanin-like" evidence="6">
    <location>
        <begin position="206"/>
        <end position="367"/>
    </location>
</feature>
<dbReference type="STRING" id="2656787.A0A370T981"/>
<dbReference type="InterPro" id="IPR011706">
    <property type="entry name" value="Cu-oxidase_C"/>
</dbReference>
<dbReference type="Proteomes" id="UP000254866">
    <property type="component" value="Unassembled WGS sequence"/>
</dbReference>
<evidence type="ECO:0000256" key="2">
    <source>
        <dbReference type="ARBA" id="ARBA00022723"/>
    </source>
</evidence>
<name>A0A370T981_9HELO</name>
<comment type="caution">
    <text evidence="9">The sequence shown here is derived from an EMBL/GenBank/DDBJ whole genome shotgun (WGS) entry which is preliminary data.</text>
</comment>
<feature type="domain" description="Plastocyanin-like" evidence="7">
    <location>
        <begin position="456"/>
        <end position="566"/>
    </location>
</feature>
<proteinExistence type="inferred from homology"/>
<evidence type="ECO:0000256" key="1">
    <source>
        <dbReference type="ARBA" id="ARBA00010609"/>
    </source>
</evidence>
<reference evidence="9 10" key="1">
    <citation type="journal article" date="2018" name="IMA Fungus">
        <title>IMA Genome-F 9: Draft genome sequence of Annulohypoxylon stygium, Aspergillus mulundensis, Berkeleyomyces basicola (syn. Thielaviopsis basicola), Ceratocystis smalleyi, two Cercospora beticola strains, Coleophoma cylindrospora, Fusarium fracticaudum, Phialophora cf. hyalina, and Morchella septimelata.</title>
        <authorList>
            <person name="Wingfield B.D."/>
            <person name="Bills G.F."/>
            <person name="Dong Y."/>
            <person name="Huang W."/>
            <person name="Nel W.J."/>
            <person name="Swalarsk-Parry B.S."/>
            <person name="Vaghefi N."/>
            <person name="Wilken P.M."/>
            <person name="An Z."/>
            <person name="de Beer Z.W."/>
            <person name="De Vos L."/>
            <person name="Chen L."/>
            <person name="Duong T.A."/>
            <person name="Gao Y."/>
            <person name="Hammerbacher A."/>
            <person name="Kikkert J.R."/>
            <person name="Li Y."/>
            <person name="Li H."/>
            <person name="Li K."/>
            <person name="Li Q."/>
            <person name="Liu X."/>
            <person name="Ma X."/>
            <person name="Naidoo K."/>
            <person name="Pethybridge S.J."/>
            <person name="Sun J."/>
            <person name="Steenkamp E.T."/>
            <person name="van der Nest M.A."/>
            <person name="van Wyk S."/>
            <person name="Wingfield M.J."/>
            <person name="Xiong C."/>
            <person name="Yue Q."/>
            <person name="Zhang X."/>
        </authorList>
    </citation>
    <scope>NUCLEOTIDE SEQUENCE [LARGE SCALE GENOMIC DNA]</scope>
    <source>
        <strain evidence="9 10">BP 5553</strain>
    </source>
</reference>
<evidence type="ECO:0000313" key="10">
    <source>
        <dbReference type="Proteomes" id="UP000254866"/>
    </source>
</evidence>
<dbReference type="Pfam" id="PF07732">
    <property type="entry name" value="Cu-oxidase_3"/>
    <property type="match status" value="1"/>
</dbReference>
<dbReference type="GeneID" id="43603263"/>
<dbReference type="InterPro" id="IPR011707">
    <property type="entry name" value="Cu-oxidase-like_N"/>
</dbReference>
<dbReference type="SUPFAM" id="SSF49503">
    <property type="entry name" value="Cupredoxins"/>
    <property type="match status" value="3"/>
</dbReference>
<evidence type="ECO:0000259" key="7">
    <source>
        <dbReference type="Pfam" id="PF07731"/>
    </source>
</evidence>
<evidence type="ECO:0000256" key="4">
    <source>
        <dbReference type="ARBA" id="ARBA00023008"/>
    </source>
</evidence>
<evidence type="ECO:0000259" key="8">
    <source>
        <dbReference type="Pfam" id="PF07732"/>
    </source>
</evidence>
<evidence type="ECO:0000256" key="5">
    <source>
        <dbReference type="SAM" id="SignalP"/>
    </source>
</evidence>
<keyword evidence="5" id="KW-0732">Signal</keyword>